<evidence type="ECO:0000256" key="13">
    <source>
        <dbReference type="RuleBase" id="RU362101"/>
    </source>
</evidence>
<evidence type="ECO:0000256" key="14">
    <source>
        <dbReference type="SAM" id="MobiDB-lite"/>
    </source>
</evidence>
<dbReference type="AlphaFoldDB" id="A0A849I8W9"/>
<feature type="transmembrane region" description="Helical" evidence="13">
    <location>
        <begin position="171"/>
        <end position="196"/>
    </location>
</feature>
<organism evidence="15 16">
    <name type="scientific">Enterovirga aerilata</name>
    <dbReference type="NCBI Taxonomy" id="2730920"/>
    <lineage>
        <taxon>Bacteria</taxon>
        <taxon>Pseudomonadati</taxon>
        <taxon>Pseudomonadota</taxon>
        <taxon>Alphaproteobacteria</taxon>
        <taxon>Hyphomicrobiales</taxon>
        <taxon>Methylobacteriaceae</taxon>
        <taxon>Enterovirga</taxon>
    </lineage>
</organism>
<comment type="caution">
    <text evidence="15">The sequence shown here is derived from an EMBL/GenBank/DDBJ whole genome shotgun (WGS) entry which is preliminary data.</text>
</comment>
<keyword evidence="9" id="KW-0406">Ion transport</keyword>
<protein>
    <recommendedName>
        <fullName evidence="13">Nickel/cobalt efflux system</fullName>
    </recommendedName>
</protein>
<dbReference type="GO" id="GO:0010045">
    <property type="term" value="P:response to nickel cation"/>
    <property type="evidence" value="ECO:0007669"/>
    <property type="project" value="TreeGrafter"/>
</dbReference>
<evidence type="ECO:0000256" key="3">
    <source>
        <dbReference type="ARBA" id="ARBA00022426"/>
    </source>
</evidence>
<keyword evidence="12" id="KW-0170">Cobalt</keyword>
<sequence length="364" mass="36047">MSVNSAAAPAAPPVLPRAARRLLVAAVAVAAVAALIGLLGLLVGGDAPAAPPPKNPFGTGIREPAPAATGLGGWILAVQSEFYRSLTGALSAMKRDGAAFWSLAFVGFLYGVFHAAGPGHGKGVISGYILATKRTLLRGVGLSFAAAFVQAAVAIGLVAVMAAVLQASSASINAAASVVEIASFAALLLVGLALLWRKTAGIVAAPEPAHAGHGHHHHLGGHEHHAHAHHHQHGETCGCGHSHGPSAAQVEKLTGWRESAGIVLAAGIRPCSGAIILLVFALSQGLFWAGIAATLAMALGTAITTGALAALAVLAKGVALRLAGGRGEAGARAVAWLEVLAAAFVAVLGGALLLGMWGAAAVAS</sequence>
<feature type="transmembrane region" description="Helical" evidence="13">
    <location>
        <begin position="262"/>
        <end position="282"/>
    </location>
</feature>
<keyword evidence="11 13" id="KW-0472">Membrane</keyword>
<dbReference type="GO" id="GO:0032025">
    <property type="term" value="P:response to cobalt ion"/>
    <property type="evidence" value="ECO:0007669"/>
    <property type="project" value="TreeGrafter"/>
</dbReference>
<feature type="region of interest" description="Disordered" evidence="14">
    <location>
        <begin position="210"/>
        <end position="241"/>
    </location>
</feature>
<accession>A0A849I8W9</accession>
<evidence type="ECO:0000313" key="15">
    <source>
        <dbReference type="EMBL" id="NNM72520.1"/>
    </source>
</evidence>
<evidence type="ECO:0000256" key="9">
    <source>
        <dbReference type="ARBA" id="ARBA00023065"/>
    </source>
</evidence>
<feature type="transmembrane region" description="Helical" evidence="13">
    <location>
        <begin position="136"/>
        <end position="165"/>
    </location>
</feature>
<evidence type="ECO:0000256" key="1">
    <source>
        <dbReference type="ARBA" id="ARBA00002510"/>
    </source>
</evidence>
<keyword evidence="10" id="KW-0921">Nickel transport</keyword>
<evidence type="ECO:0000256" key="12">
    <source>
        <dbReference type="ARBA" id="ARBA00023285"/>
    </source>
</evidence>
<evidence type="ECO:0000256" key="8">
    <source>
        <dbReference type="ARBA" id="ARBA00022989"/>
    </source>
</evidence>
<dbReference type="EMBL" id="JABEPP010000002">
    <property type="protein sequence ID" value="NNM72520.1"/>
    <property type="molecule type" value="Genomic_DNA"/>
</dbReference>
<dbReference type="Proteomes" id="UP000564885">
    <property type="component" value="Unassembled WGS sequence"/>
</dbReference>
<evidence type="ECO:0000256" key="4">
    <source>
        <dbReference type="ARBA" id="ARBA00022448"/>
    </source>
</evidence>
<dbReference type="PANTHER" id="PTHR40659">
    <property type="entry name" value="NICKEL/COBALT EFFLUX SYSTEM RCNA"/>
    <property type="match status" value="1"/>
</dbReference>
<keyword evidence="8 13" id="KW-1133">Transmembrane helix</keyword>
<comment type="subcellular location">
    <subcellularLocation>
        <location evidence="2 13">Cell membrane</location>
        <topology evidence="2 13">Multi-pass membrane protein</topology>
    </subcellularLocation>
</comment>
<keyword evidence="6" id="KW-0533">Nickel</keyword>
<feature type="compositionally biased region" description="Basic residues" evidence="14">
    <location>
        <begin position="212"/>
        <end position="232"/>
    </location>
</feature>
<keyword evidence="7 13" id="KW-0812">Transmembrane</keyword>
<dbReference type="GO" id="GO:0046583">
    <property type="term" value="F:monoatomic cation efflux transmembrane transporter activity"/>
    <property type="evidence" value="ECO:0007669"/>
    <property type="project" value="TreeGrafter"/>
</dbReference>
<feature type="transmembrane region" description="Helical" evidence="13">
    <location>
        <begin position="288"/>
        <end position="314"/>
    </location>
</feature>
<evidence type="ECO:0000256" key="5">
    <source>
        <dbReference type="ARBA" id="ARBA00022475"/>
    </source>
</evidence>
<keyword evidence="4 13" id="KW-0813">Transport</keyword>
<name>A0A849I8W9_9HYPH</name>
<comment type="function">
    <text evidence="1">Efflux system for nickel and cobalt.</text>
</comment>
<feature type="transmembrane region" description="Helical" evidence="13">
    <location>
        <begin position="22"/>
        <end position="43"/>
    </location>
</feature>
<comment type="similarity">
    <text evidence="13">Belongs to the NiCoT transporter (TC 2.A.52) family.</text>
</comment>
<dbReference type="GO" id="GO:0006824">
    <property type="term" value="P:cobalt ion transport"/>
    <property type="evidence" value="ECO:0007669"/>
    <property type="project" value="UniProtKB-KW"/>
</dbReference>
<feature type="transmembrane region" description="Helical" evidence="13">
    <location>
        <begin position="335"/>
        <end position="360"/>
    </location>
</feature>
<dbReference type="GO" id="GO:0005886">
    <property type="term" value="C:plasma membrane"/>
    <property type="evidence" value="ECO:0007669"/>
    <property type="project" value="UniProtKB-SubCell"/>
</dbReference>
<evidence type="ECO:0000313" key="16">
    <source>
        <dbReference type="Proteomes" id="UP000564885"/>
    </source>
</evidence>
<keyword evidence="3" id="KW-0171">Cobalt transport</keyword>
<proteinExistence type="inferred from homology"/>
<evidence type="ECO:0000256" key="11">
    <source>
        <dbReference type="ARBA" id="ARBA00023136"/>
    </source>
</evidence>
<evidence type="ECO:0000256" key="6">
    <source>
        <dbReference type="ARBA" id="ARBA00022596"/>
    </source>
</evidence>
<evidence type="ECO:0000256" key="7">
    <source>
        <dbReference type="ARBA" id="ARBA00022692"/>
    </source>
</evidence>
<gene>
    <name evidence="15" type="ORF">HJG44_08990</name>
</gene>
<dbReference type="RefSeq" id="WP_171217983.1">
    <property type="nucleotide sequence ID" value="NZ_JABEPP010000002.1"/>
</dbReference>
<reference evidence="15 16" key="1">
    <citation type="submission" date="2020-04" db="EMBL/GenBank/DDBJ databases">
        <title>Enterovirga sp. isolate from soil.</title>
        <authorList>
            <person name="Chea S."/>
            <person name="Kim D.-U."/>
        </authorList>
    </citation>
    <scope>NUCLEOTIDE SEQUENCE [LARGE SCALE GENOMIC DNA]</scope>
    <source>
        <strain evidence="15 16">DB1703</strain>
    </source>
</reference>
<dbReference type="GO" id="GO:0015099">
    <property type="term" value="F:nickel cation transmembrane transporter activity"/>
    <property type="evidence" value="ECO:0007669"/>
    <property type="project" value="UniProtKB-UniRule"/>
</dbReference>
<dbReference type="Pfam" id="PF03824">
    <property type="entry name" value="NicO"/>
    <property type="match status" value="1"/>
</dbReference>
<dbReference type="InterPro" id="IPR051224">
    <property type="entry name" value="NiCoT_RcnA"/>
</dbReference>
<dbReference type="InterPro" id="IPR011541">
    <property type="entry name" value="Ni/Co_transpt_high_affinity"/>
</dbReference>
<keyword evidence="16" id="KW-1185">Reference proteome</keyword>
<dbReference type="PANTHER" id="PTHR40659:SF1">
    <property type="entry name" value="NICKEL_COBALT EFFLUX SYSTEM RCNA"/>
    <property type="match status" value="1"/>
</dbReference>
<evidence type="ECO:0000256" key="2">
    <source>
        <dbReference type="ARBA" id="ARBA00004651"/>
    </source>
</evidence>
<keyword evidence="5" id="KW-1003">Cell membrane</keyword>
<feature type="transmembrane region" description="Helical" evidence="13">
    <location>
        <begin position="98"/>
        <end position="116"/>
    </location>
</feature>
<evidence type="ECO:0000256" key="10">
    <source>
        <dbReference type="ARBA" id="ARBA00023112"/>
    </source>
</evidence>